<dbReference type="OMA" id="EDIYMHI"/>
<keyword evidence="3" id="KW-1185">Reference proteome</keyword>
<dbReference type="eggNOG" id="KOG0017">
    <property type="taxonomic scope" value="Eukaryota"/>
</dbReference>
<dbReference type="HOGENOM" id="CLU_001650_17_2_1"/>
<comment type="caution">
    <text evidence="2">The sequence shown here is derived from an EMBL/GenBank/DDBJ whole genome shotgun (WGS) entry which is preliminary data.</text>
</comment>
<reference evidence="2 3" key="1">
    <citation type="journal article" date="2012" name="Plant Cell">
        <title>Genome comparison of barley and maize smut fungi reveals targeted loss of RNA silencing components and species-specific presence of transposable elements.</title>
        <authorList>
            <person name="Laurie J.D."/>
            <person name="Ali S."/>
            <person name="Linning R."/>
            <person name="Mannhaupt G."/>
            <person name="Wong P."/>
            <person name="Gueldener U."/>
            <person name="Muensterkoetter M."/>
            <person name="Moore R."/>
            <person name="Kahmann R."/>
            <person name="Bakkeren G."/>
            <person name="Schirawski J."/>
        </authorList>
    </citation>
    <scope>NUCLEOTIDE SEQUENCE [LARGE SCALE GENOMIC DNA]</scope>
    <source>
        <strain evidence="3">Uh4875-4</strain>
    </source>
</reference>
<dbReference type="OrthoDB" id="2796020at2759"/>
<dbReference type="AlphaFoldDB" id="I2FWR4"/>
<accession>I2FWR4</accession>
<feature type="domain" description="Reverse transcriptase Ty1/copia-type" evidence="1">
    <location>
        <begin position="13"/>
        <end position="135"/>
    </location>
</feature>
<dbReference type="STRING" id="1128400.I2FWR4"/>
<dbReference type="InterPro" id="IPR013103">
    <property type="entry name" value="RVT_2"/>
</dbReference>
<proteinExistence type="predicted"/>
<protein>
    <recommendedName>
        <fullName evidence="1">Reverse transcriptase Ty1/copia-type domain-containing protein</fullName>
    </recommendedName>
</protein>
<dbReference type="EMBL" id="CAGI01000163">
    <property type="protein sequence ID" value="CCF51357.1"/>
    <property type="molecule type" value="Genomic_DNA"/>
</dbReference>
<sequence length="136" mass="15384">MQKELDSLEAMGTWEVTDLPPGKHMVDTHWVLKVKTGSNLIPTKFKVRLVAWGFTQKEGTNYTEIFAPVVPIQSIQGILTFAAVQDWEVDLIDIKQAYLNSNLHHDIYLKPPISMKVHPGKVFKLIKGLYGLKQLG</sequence>
<gene>
    <name evidence="2" type="ORF">UHOR_17016</name>
</gene>
<name>I2FWR4_USTHO</name>
<evidence type="ECO:0000313" key="2">
    <source>
        <dbReference type="EMBL" id="CCF51357.1"/>
    </source>
</evidence>
<dbReference type="Proteomes" id="UP000006174">
    <property type="component" value="Unassembled WGS sequence"/>
</dbReference>
<dbReference type="Pfam" id="PF07727">
    <property type="entry name" value="RVT_2"/>
    <property type="match status" value="1"/>
</dbReference>
<evidence type="ECO:0000259" key="1">
    <source>
        <dbReference type="Pfam" id="PF07727"/>
    </source>
</evidence>
<organism evidence="2 3">
    <name type="scientific">Ustilago hordei</name>
    <name type="common">Barley covered smut fungus</name>
    <dbReference type="NCBI Taxonomy" id="120017"/>
    <lineage>
        <taxon>Eukaryota</taxon>
        <taxon>Fungi</taxon>
        <taxon>Dikarya</taxon>
        <taxon>Basidiomycota</taxon>
        <taxon>Ustilaginomycotina</taxon>
        <taxon>Ustilaginomycetes</taxon>
        <taxon>Ustilaginales</taxon>
        <taxon>Ustilaginaceae</taxon>
        <taxon>Ustilago</taxon>
    </lineage>
</organism>
<evidence type="ECO:0000313" key="3">
    <source>
        <dbReference type="Proteomes" id="UP000006174"/>
    </source>
</evidence>